<feature type="compositionally biased region" description="Basic and acidic residues" evidence="1">
    <location>
        <begin position="1"/>
        <end position="18"/>
    </location>
</feature>
<accession>A0ABW3YFF4</accession>
<feature type="region of interest" description="Disordered" evidence="1">
    <location>
        <begin position="1"/>
        <end position="26"/>
    </location>
</feature>
<gene>
    <name evidence="3" type="ORF">ACFQ4H_11875</name>
</gene>
<protein>
    <submittedName>
        <fullName evidence="3">Uncharacterized protein</fullName>
    </submittedName>
</protein>
<proteinExistence type="predicted"/>
<evidence type="ECO:0000313" key="3">
    <source>
        <dbReference type="EMBL" id="MFD1321788.1"/>
    </source>
</evidence>
<evidence type="ECO:0000256" key="1">
    <source>
        <dbReference type="SAM" id="MobiDB-lite"/>
    </source>
</evidence>
<keyword evidence="2" id="KW-0472">Membrane</keyword>
<comment type="caution">
    <text evidence="3">The sequence shown here is derived from an EMBL/GenBank/DDBJ whole genome shotgun (WGS) entry which is preliminary data.</text>
</comment>
<keyword evidence="4" id="KW-1185">Reference proteome</keyword>
<reference evidence="4" key="1">
    <citation type="journal article" date="2019" name="Int. J. Syst. Evol. Microbiol.">
        <title>The Global Catalogue of Microorganisms (GCM) 10K type strain sequencing project: providing services to taxonomists for standard genome sequencing and annotation.</title>
        <authorList>
            <consortium name="The Broad Institute Genomics Platform"/>
            <consortium name="The Broad Institute Genome Sequencing Center for Infectious Disease"/>
            <person name="Wu L."/>
            <person name="Ma J."/>
        </authorList>
    </citation>
    <scope>NUCLEOTIDE SEQUENCE [LARGE SCALE GENOMIC DNA]</scope>
    <source>
        <strain evidence="4">JCM 31037</strain>
    </source>
</reference>
<evidence type="ECO:0000313" key="4">
    <source>
        <dbReference type="Proteomes" id="UP001597260"/>
    </source>
</evidence>
<keyword evidence="2" id="KW-0812">Transmembrane</keyword>
<evidence type="ECO:0000256" key="2">
    <source>
        <dbReference type="SAM" id="Phobius"/>
    </source>
</evidence>
<feature type="transmembrane region" description="Helical" evidence="2">
    <location>
        <begin position="46"/>
        <end position="65"/>
    </location>
</feature>
<keyword evidence="2" id="KW-1133">Transmembrane helix</keyword>
<dbReference type="RefSeq" id="WP_377570067.1">
    <property type="nucleotide sequence ID" value="NZ_JBHTMP010000014.1"/>
</dbReference>
<dbReference type="EMBL" id="JBHTMP010000014">
    <property type="protein sequence ID" value="MFD1321788.1"/>
    <property type="molecule type" value="Genomic_DNA"/>
</dbReference>
<sequence length="66" mass="7385">MASPEPSDRSGRGADEPRPNWVQRRRQKVADEIARNRRGEYTVPTWVLAAALVLIVGGWLALIFLA</sequence>
<organism evidence="3 4">
    <name type="scientific">Micromonospora sonneratiae</name>
    <dbReference type="NCBI Taxonomy" id="1184706"/>
    <lineage>
        <taxon>Bacteria</taxon>
        <taxon>Bacillati</taxon>
        <taxon>Actinomycetota</taxon>
        <taxon>Actinomycetes</taxon>
        <taxon>Micromonosporales</taxon>
        <taxon>Micromonosporaceae</taxon>
        <taxon>Micromonospora</taxon>
    </lineage>
</organism>
<name>A0ABW3YFF4_9ACTN</name>
<dbReference type="Proteomes" id="UP001597260">
    <property type="component" value="Unassembled WGS sequence"/>
</dbReference>